<dbReference type="Proteomes" id="UP001519460">
    <property type="component" value="Unassembled WGS sequence"/>
</dbReference>
<feature type="non-terminal residue" evidence="4">
    <location>
        <position position="1"/>
    </location>
</feature>
<evidence type="ECO:0000256" key="2">
    <source>
        <dbReference type="ARBA" id="ARBA00022438"/>
    </source>
</evidence>
<organism evidence="4 5">
    <name type="scientific">Batillaria attramentaria</name>
    <dbReference type="NCBI Taxonomy" id="370345"/>
    <lineage>
        <taxon>Eukaryota</taxon>
        <taxon>Metazoa</taxon>
        <taxon>Spiralia</taxon>
        <taxon>Lophotrochozoa</taxon>
        <taxon>Mollusca</taxon>
        <taxon>Gastropoda</taxon>
        <taxon>Caenogastropoda</taxon>
        <taxon>Sorbeoconcha</taxon>
        <taxon>Cerithioidea</taxon>
        <taxon>Batillariidae</taxon>
        <taxon>Batillaria</taxon>
    </lineage>
</organism>
<evidence type="ECO:0000313" key="4">
    <source>
        <dbReference type="EMBL" id="KAK7498964.1"/>
    </source>
</evidence>
<reference evidence="4 5" key="1">
    <citation type="journal article" date="2023" name="Sci. Data">
        <title>Genome assembly of the Korean intertidal mud-creeper Batillaria attramentaria.</title>
        <authorList>
            <person name="Patra A.K."/>
            <person name="Ho P.T."/>
            <person name="Jun S."/>
            <person name="Lee S.J."/>
            <person name="Kim Y."/>
            <person name="Won Y.J."/>
        </authorList>
    </citation>
    <scope>NUCLEOTIDE SEQUENCE [LARGE SCALE GENOMIC DNA]</scope>
    <source>
        <strain evidence="4">Wonlab-2016</strain>
    </source>
</reference>
<dbReference type="PANTHER" id="PTHR11533:SF276">
    <property type="entry name" value="GLUTAMYL AMINOPEPTIDASE"/>
    <property type="match status" value="1"/>
</dbReference>
<protein>
    <recommendedName>
        <fullName evidence="3">ERAP1-like C-terminal domain-containing protein</fullName>
    </recommendedName>
</protein>
<gene>
    <name evidence="4" type="ORF">BaRGS_00009773</name>
</gene>
<evidence type="ECO:0000259" key="3">
    <source>
        <dbReference type="Pfam" id="PF11838"/>
    </source>
</evidence>
<dbReference type="EMBL" id="JACVVK020000047">
    <property type="protein sequence ID" value="KAK7498964.1"/>
    <property type="molecule type" value="Genomic_DNA"/>
</dbReference>
<feature type="domain" description="ERAP1-like C-terminal" evidence="3">
    <location>
        <begin position="29"/>
        <end position="80"/>
    </location>
</feature>
<keyword evidence="2" id="KW-0645">Protease</keyword>
<dbReference type="InterPro" id="IPR024571">
    <property type="entry name" value="ERAP1-like_C_dom"/>
</dbReference>
<sequence>DSGDVVVVPETEVFTPSIQLADRDDTDGWILANIQQYGYYRVNYDPQNWNALIKQLIKDHTVIPPVNRAQIIDDAWNLAR</sequence>
<keyword evidence="2" id="KW-0031">Aminopeptidase</keyword>
<comment type="caution">
    <text evidence="4">The sequence shown here is derived from an EMBL/GenBank/DDBJ whole genome shotgun (WGS) entry which is preliminary data.</text>
</comment>
<proteinExistence type="inferred from homology"/>
<dbReference type="InterPro" id="IPR050344">
    <property type="entry name" value="Peptidase_M1_aminopeptidases"/>
</dbReference>
<evidence type="ECO:0000313" key="5">
    <source>
        <dbReference type="Proteomes" id="UP001519460"/>
    </source>
</evidence>
<comment type="similarity">
    <text evidence="1">Belongs to the peptidase M1 family.</text>
</comment>
<dbReference type="Gene3D" id="1.25.50.20">
    <property type="match status" value="1"/>
</dbReference>
<dbReference type="AlphaFoldDB" id="A0ABD0LHK5"/>
<keyword evidence="2" id="KW-0378">Hydrolase</keyword>
<dbReference type="Pfam" id="PF11838">
    <property type="entry name" value="ERAP1_C"/>
    <property type="match status" value="1"/>
</dbReference>
<dbReference type="Gene3D" id="2.60.40.1910">
    <property type="match status" value="1"/>
</dbReference>
<dbReference type="GO" id="GO:0004177">
    <property type="term" value="F:aminopeptidase activity"/>
    <property type="evidence" value="ECO:0007669"/>
    <property type="project" value="UniProtKB-KW"/>
</dbReference>
<evidence type="ECO:0000256" key="1">
    <source>
        <dbReference type="ARBA" id="ARBA00010136"/>
    </source>
</evidence>
<name>A0ABD0LHK5_9CAEN</name>
<accession>A0ABD0LHK5</accession>
<keyword evidence="5" id="KW-1185">Reference proteome</keyword>
<dbReference type="PANTHER" id="PTHR11533">
    <property type="entry name" value="PROTEASE M1 ZINC METALLOPROTEASE"/>
    <property type="match status" value="1"/>
</dbReference>